<keyword evidence="8" id="KW-0472">Membrane</keyword>
<feature type="region of interest" description="Disordered" evidence="7">
    <location>
        <begin position="486"/>
        <end position="519"/>
    </location>
</feature>
<keyword evidence="5" id="KW-0325">Glycoprotein</keyword>
<feature type="transmembrane region" description="Helical" evidence="8">
    <location>
        <begin position="343"/>
        <end position="362"/>
    </location>
</feature>
<comment type="caution">
    <text evidence="10">The sequence shown here is derived from an EMBL/GenBank/DDBJ whole genome shotgun (WGS) entry which is preliminary data.</text>
</comment>
<keyword evidence="2" id="KW-1003">Cell membrane</keyword>
<organism evidence="10 11">
    <name type="scientific">Plutella xylostella</name>
    <name type="common">Diamondback moth</name>
    <name type="synonym">Plutella maculipennis</name>
    <dbReference type="NCBI Taxonomy" id="51655"/>
    <lineage>
        <taxon>Eukaryota</taxon>
        <taxon>Metazoa</taxon>
        <taxon>Ecdysozoa</taxon>
        <taxon>Arthropoda</taxon>
        <taxon>Hexapoda</taxon>
        <taxon>Insecta</taxon>
        <taxon>Pterygota</taxon>
        <taxon>Neoptera</taxon>
        <taxon>Endopterygota</taxon>
        <taxon>Lepidoptera</taxon>
        <taxon>Glossata</taxon>
        <taxon>Ditrysia</taxon>
        <taxon>Yponomeutoidea</taxon>
        <taxon>Plutellidae</taxon>
        <taxon>Plutella</taxon>
    </lineage>
</organism>
<evidence type="ECO:0000313" key="10">
    <source>
        <dbReference type="EMBL" id="KAG7313122.1"/>
    </source>
</evidence>
<keyword evidence="11" id="KW-1185">Reference proteome</keyword>
<evidence type="ECO:0008006" key="12">
    <source>
        <dbReference type="Google" id="ProtNLM"/>
    </source>
</evidence>
<evidence type="ECO:0000256" key="4">
    <source>
        <dbReference type="ARBA" id="ARBA00023170"/>
    </source>
</evidence>
<feature type="signal peptide" evidence="9">
    <location>
        <begin position="1"/>
        <end position="19"/>
    </location>
</feature>
<keyword evidence="4" id="KW-0675">Receptor</keyword>
<keyword evidence="9" id="KW-0732">Signal</keyword>
<feature type="transmembrane region" description="Helical" evidence="8">
    <location>
        <begin position="421"/>
        <end position="443"/>
    </location>
</feature>
<evidence type="ECO:0000256" key="1">
    <source>
        <dbReference type="ARBA" id="ARBA00004651"/>
    </source>
</evidence>
<feature type="chain" id="PRO_5045205971" description="G-protein coupled receptors family 1 profile domain-containing protein" evidence="9">
    <location>
        <begin position="20"/>
        <end position="519"/>
    </location>
</feature>
<comment type="subcellular location">
    <subcellularLocation>
        <location evidence="1">Cell membrane</location>
        <topology evidence="1">Multi-pass membrane protein</topology>
    </subcellularLocation>
</comment>
<evidence type="ECO:0000256" key="9">
    <source>
        <dbReference type="SAM" id="SignalP"/>
    </source>
</evidence>
<evidence type="ECO:0000256" key="8">
    <source>
        <dbReference type="SAM" id="Phobius"/>
    </source>
</evidence>
<evidence type="ECO:0000256" key="7">
    <source>
        <dbReference type="SAM" id="MobiDB-lite"/>
    </source>
</evidence>
<feature type="compositionally biased region" description="Polar residues" evidence="7">
    <location>
        <begin position="499"/>
        <end position="519"/>
    </location>
</feature>
<accession>A0ABQ7R744</accession>
<feature type="transmembrane region" description="Helical" evidence="8">
    <location>
        <begin position="227"/>
        <end position="248"/>
    </location>
</feature>
<evidence type="ECO:0000256" key="5">
    <source>
        <dbReference type="ARBA" id="ARBA00023180"/>
    </source>
</evidence>
<reference evidence="10 11" key="1">
    <citation type="submission" date="2021-06" db="EMBL/GenBank/DDBJ databases">
        <title>A haploid diamondback moth (Plutella xylostella L.) genome assembly resolves 31 chromosomes and identifies a diamide resistance mutation.</title>
        <authorList>
            <person name="Ward C.M."/>
            <person name="Perry K.D."/>
            <person name="Baker G."/>
            <person name="Powis K."/>
            <person name="Heckel D.G."/>
            <person name="Baxter S.W."/>
        </authorList>
    </citation>
    <scope>NUCLEOTIDE SEQUENCE [LARGE SCALE GENOMIC DNA]</scope>
    <source>
        <strain evidence="10 11">LV</strain>
        <tissue evidence="10">Single pupa</tissue>
    </source>
</reference>
<dbReference type="EMBL" id="JAHIBW010000001">
    <property type="protein sequence ID" value="KAG7313122.1"/>
    <property type="molecule type" value="Genomic_DNA"/>
</dbReference>
<gene>
    <name evidence="10" type="ORF">JYU34_000208</name>
</gene>
<dbReference type="PANTHER" id="PTHR24246">
    <property type="entry name" value="OLFACTORY RECEPTOR AND ADENOSINE RECEPTOR"/>
    <property type="match status" value="1"/>
</dbReference>
<sequence length="519" mass="59557">MTNIIVVFIVAWVTKLIAALETGNELPNFTFGKNGKNSKDINNSLPFETAPIADRPYVYDVITELRKATKELKPNLNNKLRLDSFDDRWQKKNYVEGTTKIYPDGINSNDVGVVVLVPSNRSEERKSHNELYHVLYDLTHTDPSSNEPREIPFNNNSYYAIAEKLSDVSETISNASVHVMGHYNIFGPVTVLLLSAFSAAMGILCNSFHVTAFFLRSHRVDQLFQCFLGASDLAVSSIPSFTILYYQLSKRRDIFGISKIPQFVVTAGFYSYNLFITLTSAEIYFQIKYYSKTFRVFTKVRSVVASVLAVITSVTVAAIGTFLDLDYGRTALETHTGNYFYRFITNTVFCFIPFMLTCSNIFNSFRLMKRRMEIEKYYTKSQTYINNRSTMEIIMICYGTFLLFWIPYMIIVIFYPDSSDLTYYSVALVGVLRSVCCTFLTTFRDGTFRQSYSHIFQYVFFKINIGHHHNRRRRNAVIILNQAREGASQPRTPEHSFPVNATLNENESAETSSRFIRDP</sequence>
<dbReference type="Proteomes" id="UP000823941">
    <property type="component" value="Chromosome 1"/>
</dbReference>
<feature type="transmembrane region" description="Helical" evidence="8">
    <location>
        <begin position="302"/>
        <end position="323"/>
    </location>
</feature>
<keyword evidence="6" id="KW-0807">Transducer</keyword>
<dbReference type="Gene3D" id="1.20.1070.10">
    <property type="entry name" value="Rhodopsin 7-helix transmembrane proteins"/>
    <property type="match status" value="1"/>
</dbReference>
<keyword evidence="3" id="KW-0297">G-protein coupled receptor</keyword>
<protein>
    <recommendedName>
        <fullName evidence="12">G-protein coupled receptors family 1 profile domain-containing protein</fullName>
    </recommendedName>
</protein>
<keyword evidence="8" id="KW-1133">Transmembrane helix</keyword>
<evidence type="ECO:0000256" key="2">
    <source>
        <dbReference type="ARBA" id="ARBA00022475"/>
    </source>
</evidence>
<dbReference type="PANTHER" id="PTHR24246:SF27">
    <property type="entry name" value="ADENOSINE RECEPTOR, ISOFORM A"/>
    <property type="match status" value="1"/>
</dbReference>
<evidence type="ECO:0000313" key="11">
    <source>
        <dbReference type="Proteomes" id="UP000823941"/>
    </source>
</evidence>
<proteinExistence type="predicted"/>
<evidence type="ECO:0000256" key="6">
    <source>
        <dbReference type="ARBA" id="ARBA00023224"/>
    </source>
</evidence>
<name>A0ABQ7R744_PLUXY</name>
<feature type="transmembrane region" description="Helical" evidence="8">
    <location>
        <begin position="191"/>
        <end position="215"/>
    </location>
</feature>
<keyword evidence="8" id="KW-0812">Transmembrane</keyword>
<evidence type="ECO:0000256" key="3">
    <source>
        <dbReference type="ARBA" id="ARBA00023040"/>
    </source>
</evidence>
<feature type="transmembrane region" description="Helical" evidence="8">
    <location>
        <begin position="393"/>
        <end position="415"/>
    </location>
</feature>
<feature type="transmembrane region" description="Helical" evidence="8">
    <location>
        <begin position="260"/>
        <end position="281"/>
    </location>
</feature>
<dbReference type="SUPFAM" id="SSF81321">
    <property type="entry name" value="Family A G protein-coupled receptor-like"/>
    <property type="match status" value="1"/>
</dbReference>